<keyword evidence="2" id="KW-1185">Reference proteome</keyword>
<gene>
    <name evidence="1" type="ORF">OY187_21675</name>
</gene>
<proteinExistence type="predicted"/>
<organism evidence="1 2">
    <name type="scientific">Mycolicibacterium iranicum</name>
    <name type="common">Mycobacterium iranicum</name>
    <dbReference type="NCBI Taxonomy" id="912594"/>
    <lineage>
        <taxon>Bacteria</taxon>
        <taxon>Bacillati</taxon>
        <taxon>Actinomycetota</taxon>
        <taxon>Actinomycetes</taxon>
        <taxon>Mycobacteriales</taxon>
        <taxon>Mycobacteriaceae</taxon>
        <taxon>Mycolicibacterium</taxon>
    </lineage>
</organism>
<evidence type="ECO:0000313" key="1">
    <source>
        <dbReference type="EMBL" id="MCZ0730664.1"/>
    </source>
</evidence>
<sequence length="485" mass="52746">MVSGSGERPVAAVLDASLFDKGKFRTQSVSRLAQDLGKRGFELWIPRQIVFEWAAHAKPDVAALRTTYKAAQDAGLVAAQELPSSDAADLAEAIERVCRAIPNVTVLEMTGDAAIAGIRDQILGTGPGSVDAKVRTGASDSSWVRDALARVEGPGRVVFASRNGKDIWATTTAMGHAEAQVKVWNGSRQTFDEFFPYPQVHPEPAIDAHTAQRVVATYLLSLQADSWEADDRHGPPPEWIAVDDVAVGSDERASRDDIENLLEPEAVLAPGALLIDVGEVSVEADGEDTLVSYTVRLFADVRVEGRVFDNDGNTLFDSVTMFDRVVRVPFRAVLRDETVLDIEQVGAAEHSAADRRFRDTYDAYQWLRFEELDDWEFITVSDLDGEDGVKLLGPGRQTETATLFGDLGGDWELSFERTGATVTATYDADSRVWLGKHDSFDLYPPVGLSSQVPGARRAAVGPYVALAAVWAHLITGAADEDDQED</sequence>
<comment type="caution">
    <text evidence="1">The sequence shown here is derived from an EMBL/GenBank/DDBJ whole genome shotgun (WGS) entry which is preliminary data.</text>
</comment>
<evidence type="ECO:0008006" key="3">
    <source>
        <dbReference type="Google" id="ProtNLM"/>
    </source>
</evidence>
<protein>
    <recommendedName>
        <fullName evidence="3">DUF4935 domain-containing protein</fullName>
    </recommendedName>
</protein>
<reference evidence="1" key="1">
    <citation type="submission" date="2022-12" db="EMBL/GenBank/DDBJ databases">
        <title>Whole genome sequence of Mycolicibacterium iranicum strain SBH312.</title>
        <authorList>
            <person name="Jani J."/>
            <person name="Arifin Mustapha Z."/>
            <person name="Ahmed K."/>
            <person name="Kai Ling C."/>
        </authorList>
    </citation>
    <scope>NUCLEOTIDE SEQUENCE</scope>
    <source>
        <strain evidence="1">SBH312</strain>
    </source>
</reference>
<dbReference type="RefSeq" id="WP_268787185.1">
    <property type="nucleotide sequence ID" value="NZ_JAPQYE010000011.1"/>
</dbReference>
<dbReference type="Proteomes" id="UP001084650">
    <property type="component" value="Unassembled WGS sequence"/>
</dbReference>
<evidence type="ECO:0000313" key="2">
    <source>
        <dbReference type="Proteomes" id="UP001084650"/>
    </source>
</evidence>
<dbReference type="EMBL" id="JAPQYE010000011">
    <property type="protein sequence ID" value="MCZ0730664.1"/>
    <property type="molecule type" value="Genomic_DNA"/>
</dbReference>
<accession>A0ABT4HLN9</accession>
<name>A0ABT4HLN9_MYCIR</name>